<keyword evidence="1" id="KW-0472">Membrane</keyword>
<name>A0ABR7WKQ9_9ACTN</name>
<dbReference type="PANTHER" id="PTHR35007">
    <property type="entry name" value="INTEGRAL MEMBRANE PROTEIN-RELATED"/>
    <property type="match status" value="1"/>
</dbReference>
<sequence>MIPVILALAAAVLWWPATHAQYRLVALTPGTSRTRTVPWQASVAVGAPVAAAVLIGLHAAVAMTLVSATLMWRRHRAQRVRARDREISDLLLALSVMTAELSVGAPPAAACAAAARELPAGQPRSPVGDGLAMMAGRAELGGEVMPDVEASDELSWHRVGVAWQTADRHGLPMIELVESVRADLLARRQFATRTRAGLAGPRATATVLAGLPVIGIALGEFMGAHPVGVLLGSGLGGVLLIVGTALSVAGLAWSERITDRVINR</sequence>
<dbReference type="Proteomes" id="UP000602395">
    <property type="component" value="Unassembled WGS sequence"/>
</dbReference>
<feature type="transmembrane region" description="Helical" evidence="1">
    <location>
        <begin position="44"/>
        <end position="72"/>
    </location>
</feature>
<evidence type="ECO:0000256" key="1">
    <source>
        <dbReference type="SAM" id="Phobius"/>
    </source>
</evidence>
<reference evidence="2 3" key="1">
    <citation type="submission" date="2020-09" db="EMBL/GenBank/DDBJ databases">
        <title>Novel species in genus Gordonia.</title>
        <authorList>
            <person name="Zhang G."/>
        </authorList>
    </citation>
    <scope>NUCLEOTIDE SEQUENCE [LARGE SCALE GENOMIC DNA]</scope>
    <source>
        <strain evidence="2 3">ON-33</strain>
    </source>
</reference>
<evidence type="ECO:0000313" key="3">
    <source>
        <dbReference type="Proteomes" id="UP000602395"/>
    </source>
</evidence>
<dbReference type="EMBL" id="JACWMS010000006">
    <property type="protein sequence ID" value="MBD1322364.1"/>
    <property type="molecule type" value="Genomic_DNA"/>
</dbReference>
<gene>
    <name evidence="2" type="ORF">IDF66_22525</name>
</gene>
<keyword evidence="1" id="KW-1133">Transmembrane helix</keyword>
<keyword evidence="3" id="KW-1185">Reference proteome</keyword>
<proteinExistence type="predicted"/>
<feature type="transmembrane region" description="Helical" evidence="1">
    <location>
        <begin position="203"/>
        <end position="223"/>
    </location>
</feature>
<dbReference type="RefSeq" id="WP_190268707.1">
    <property type="nucleotide sequence ID" value="NZ_BAABAD010000005.1"/>
</dbReference>
<protein>
    <submittedName>
        <fullName evidence="2">Type II secretion system protein F</fullName>
    </submittedName>
</protein>
<dbReference type="PANTHER" id="PTHR35007:SF4">
    <property type="entry name" value="CONSERVED TRANSMEMBRANE PROTEIN-RELATED"/>
    <property type="match status" value="1"/>
</dbReference>
<organism evidence="2 3">
    <name type="scientific">Gordonia hankookensis</name>
    <dbReference type="NCBI Taxonomy" id="589403"/>
    <lineage>
        <taxon>Bacteria</taxon>
        <taxon>Bacillati</taxon>
        <taxon>Actinomycetota</taxon>
        <taxon>Actinomycetes</taxon>
        <taxon>Mycobacteriales</taxon>
        <taxon>Gordoniaceae</taxon>
        <taxon>Gordonia</taxon>
    </lineage>
</organism>
<accession>A0ABR7WKQ9</accession>
<evidence type="ECO:0000313" key="2">
    <source>
        <dbReference type="EMBL" id="MBD1322364.1"/>
    </source>
</evidence>
<feature type="transmembrane region" description="Helical" evidence="1">
    <location>
        <begin position="229"/>
        <end position="254"/>
    </location>
</feature>
<comment type="caution">
    <text evidence="2">The sequence shown here is derived from an EMBL/GenBank/DDBJ whole genome shotgun (WGS) entry which is preliminary data.</text>
</comment>
<keyword evidence="1" id="KW-0812">Transmembrane</keyword>